<name>A0ABS9T8K3_9PSEU</name>
<dbReference type="PIRSF" id="PIRSF017393">
    <property type="entry name" value="MTase_SAV2177"/>
    <property type="match status" value="1"/>
</dbReference>
<evidence type="ECO:0000313" key="2">
    <source>
        <dbReference type="Proteomes" id="UP001299970"/>
    </source>
</evidence>
<dbReference type="InterPro" id="IPR006764">
    <property type="entry name" value="SAM_dep_MeTrfase_SAV2177_type"/>
</dbReference>
<dbReference type="Gene3D" id="3.40.50.150">
    <property type="entry name" value="Vaccinia Virus protein VP39"/>
    <property type="match status" value="1"/>
</dbReference>
<dbReference type="Pfam" id="PF04672">
    <property type="entry name" value="Methyltransf_19"/>
    <property type="match status" value="1"/>
</dbReference>
<evidence type="ECO:0000313" key="1">
    <source>
        <dbReference type="EMBL" id="MCH6164816.1"/>
    </source>
</evidence>
<reference evidence="1 2" key="1">
    <citation type="submission" date="2022-03" db="EMBL/GenBank/DDBJ databases">
        <title>Pseudonocardia alaer sp. nov., a novel actinomycete isolated from reed forest soil.</title>
        <authorList>
            <person name="Wang L."/>
        </authorList>
    </citation>
    <scope>NUCLEOTIDE SEQUENCE [LARGE SCALE GENOMIC DNA]</scope>
    <source>
        <strain evidence="1 2">Y-16303</strain>
    </source>
</reference>
<dbReference type="SUPFAM" id="SSF53335">
    <property type="entry name" value="S-adenosyl-L-methionine-dependent methyltransferases"/>
    <property type="match status" value="1"/>
</dbReference>
<dbReference type="CDD" id="cd02440">
    <property type="entry name" value="AdoMet_MTases"/>
    <property type="match status" value="1"/>
</dbReference>
<dbReference type="Proteomes" id="UP001299970">
    <property type="component" value="Unassembled WGS sequence"/>
</dbReference>
<keyword evidence="1" id="KW-0489">Methyltransferase</keyword>
<proteinExistence type="predicted"/>
<dbReference type="InterPro" id="IPR029063">
    <property type="entry name" value="SAM-dependent_MTases_sf"/>
</dbReference>
<dbReference type="EMBL" id="JAKXMK010000003">
    <property type="protein sequence ID" value="MCH6164816.1"/>
    <property type="molecule type" value="Genomic_DNA"/>
</dbReference>
<protein>
    <submittedName>
        <fullName evidence="1">SAM-dependent methyltransferase</fullName>
    </submittedName>
</protein>
<comment type="caution">
    <text evidence="1">The sequence shown here is derived from an EMBL/GenBank/DDBJ whole genome shotgun (WGS) entry which is preliminary data.</text>
</comment>
<dbReference type="GO" id="GO:0032259">
    <property type="term" value="P:methylation"/>
    <property type="evidence" value="ECO:0007669"/>
    <property type="project" value="UniProtKB-KW"/>
</dbReference>
<sequence length="270" mass="30137">MSSAAPPYVDTTKASVARVYDAFLNGTDNYEIDREVLRRIQQVAPEATFLGRDNREFLNRASRFIAGQTEITQYLDCGSGLPTAENTHQVVQRIHPEARVVYVDNDPDVLSHGRALLEENDRTHLIGADIFEPSQVLDNEVVRKQLDFSEPIALYQCGTLHHYTGERSAEIMGEYIDALPSGSYLALSHFFDPETTEDSALARKMEDIFLHSPMGSGMFRTRAEIESMFAGLELVDPGLVLCADWWPDGPRVKPLVPVQRCIVGAVGRKP</sequence>
<accession>A0ABS9T8K3</accession>
<gene>
    <name evidence="1" type="ORF">MMF94_03885</name>
</gene>
<keyword evidence="1" id="KW-0808">Transferase</keyword>
<dbReference type="RefSeq" id="WP_241034839.1">
    <property type="nucleotide sequence ID" value="NZ_BAAAJF010000009.1"/>
</dbReference>
<dbReference type="GO" id="GO:0008168">
    <property type="term" value="F:methyltransferase activity"/>
    <property type="evidence" value="ECO:0007669"/>
    <property type="project" value="UniProtKB-KW"/>
</dbReference>
<keyword evidence="2" id="KW-1185">Reference proteome</keyword>
<organism evidence="1 2">
    <name type="scientific">Pseudonocardia alaniniphila</name>
    <dbReference type="NCBI Taxonomy" id="75291"/>
    <lineage>
        <taxon>Bacteria</taxon>
        <taxon>Bacillati</taxon>
        <taxon>Actinomycetota</taxon>
        <taxon>Actinomycetes</taxon>
        <taxon>Pseudonocardiales</taxon>
        <taxon>Pseudonocardiaceae</taxon>
        <taxon>Pseudonocardia</taxon>
    </lineage>
</organism>